<evidence type="ECO:0000313" key="1">
    <source>
        <dbReference type="EMBL" id="GAJ08484.1"/>
    </source>
</evidence>
<dbReference type="EMBL" id="BARW01025430">
    <property type="protein sequence ID" value="GAJ08484.1"/>
    <property type="molecule type" value="Genomic_DNA"/>
</dbReference>
<name>X1TTD6_9ZZZZ</name>
<organism evidence="1">
    <name type="scientific">marine sediment metagenome</name>
    <dbReference type="NCBI Taxonomy" id="412755"/>
    <lineage>
        <taxon>unclassified sequences</taxon>
        <taxon>metagenomes</taxon>
        <taxon>ecological metagenomes</taxon>
    </lineage>
</organism>
<reference evidence="1" key="1">
    <citation type="journal article" date="2014" name="Front. Microbiol.">
        <title>High frequency of phylogenetically diverse reductive dehalogenase-homologous genes in deep subseafloor sedimentary metagenomes.</title>
        <authorList>
            <person name="Kawai M."/>
            <person name="Futagami T."/>
            <person name="Toyoda A."/>
            <person name="Takaki Y."/>
            <person name="Nishi S."/>
            <person name="Hori S."/>
            <person name="Arai W."/>
            <person name="Tsubouchi T."/>
            <person name="Morono Y."/>
            <person name="Uchiyama I."/>
            <person name="Ito T."/>
            <person name="Fujiyama A."/>
            <person name="Inagaki F."/>
            <person name="Takami H."/>
        </authorList>
    </citation>
    <scope>NUCLEOTIDE SEQUENCE</scope>
    <source>
        <strain evidence="1">Expedition CK06-06</strain>
    </source>
</reference>
<dbReference type="AlphaFoldDB" id="X1TTD6"/>
<gene>
    <name evidence="1" type="ORF">S12H4_41687</name>
</gene>
<protein>
    <submittedName>
        <fullName evidence="1">Uncharacterized protein</fullName>
    </submittedName>
</protein>
<proteinExistence type="predicted"/>
<sequence length="72" mass="7951">MSAGNEREFIDCLQAKEGRGCSYCGNKEAAKCPVCNSFACSEHMIFVRRGRVLTPVCIACYEAARGAYYSEK</sequence>
<accession>X1TTD6</accession>
<comment type="caution">
    <text evidence="1">The sequence shown here is derived from an EMBL/GenBank/DDBJ whole genome shotgun (WGS) entry which is preliminary data.</text>
</comment>
<feature type="non-terminal residue" evidence="1">
    <location>
        <position position="72"/>
    </location>
</feature>